<dbReference type="STRING" id="1108044.GOOTI_192_00180"/>
<keyword evidence="4" id="KW-1185">Reference proteome</keyword>
<comment type="caution">
    <text evidence="3">The sequence shown here is derived from an EMBL/GenBank/DDBJ whole genome shotgun (WGS) entry which is preliminary data.</text>
</comment>
<feature type="transmembrane region" description="Helical" evidence="2">
    <location>
        <begin position="113"/>
        <end position="139"/>
    </location>
</feature>
<accession>H5TRC2</accession>
<feature type="region of interest" description="Disordered" evidence="1">
    <location>
        <begin position="1"/>
        <end position="41"/>
    </location>
</feature>
<dbReference type="Proteomes" id="UP000005038">
    <property type="component" value="Unassembled WGS sequence"/>
</dbReference>
<proteinExistence type="predicted"/>
<dbReference type="EMBL" id="BAFB01000192">
    <property type="protein sequence ID" value="GAB36030.1"/>
    <property type="molecule type" value="Genomic_DNA"/>
</dbReference>
<gene>
    <name evidence="3" type="ORF">GOOTI_192_00180</name>
</gene>
<keyword evidence="2" id="KW-1133">Transmembrane helix</keyword>
<evidence type="ECO:0000313" key="4">
    <source>
        <dbReference type="Proteomes" id="UP000005038"/>
    </source>
</evidence>
<reference evidence="3" key="1">
    <citation type="submission" date="2012-02" db="EMBL/GenBank/DDBJ databases">
        <title>Whole genome shotgun sequence of Gordonia otitidis NBRC 100426.</title>
        <authorList>
            <person name="Yoshida I."/>
            <person name="Hosoyama A."/>
            <person name="Tsuchikane K."/>
            <person name="Katsumata H."/>
            <person name="Yamazaki S."/>
            <person name="Fujita N."/>
        </authorList>
    </citation>
    <scope>NUCLEOTIDE SEQUENCE [LARGE SCALE GENOMIC DNA]</scope>
    <source>
        <strain evidence="3">NBRC 100426</strain>
    </source>
</reference>
<evidence type="ECO:0000256" key="2">
    <source>
        <dbReference type="SAM" id="Phobius"/>
    </source>
</evidence>
<feature type="transmembrane region" description="Helical" evidence="2">
    <location>
        <begin position="146"/>
        <end position="166"/>
    </location>
</feature>
<evidence type="ECO:0000256" key="1">
    <source>
        <dbReference type="SAM" id="MobiDB-lite"/>
    </source>
</evidence>
<feature type="transmembrane region" description="Helical" evidence="2">
    <location>
        <begin position="70"/>
        <end position="93"/>
    </location>
</feature>
<sequence length="231" mass="24576">MVDAVKPDHRGESMSNPVDPYRGQPQFGQPPQYGQPQYGQPQYGHPLYGQPQYGQPRYGYPMPGYGQRSAAASGVTAIVSSVLAILGAAWGLLVIISTADALFDNARYLSGSYYAWIVVDLLFGIVGTALLATGAVMVLRRKALGRWLIVGGCTVGVLVSVVNVVVSAVSLSSRYSGPAIHITPTLVSLTVLVFPVATAILALVPATGAWCADRARAQQVSFGQPMVNRRW</sequence>
<keyword evidence="2" id="KW-0812">Transmembrane</keyword>
<feature type="compositionally biased region" description="Basic and acidic residues" evidence="1">
    <location>
        <begin position="1"/>
        <end position="12"/>
    </location>
</feature>
<organism evidence="3 4">
    <name type="scientific">Gordonia otitidis (strain DSM 44809 / CCUG 52243 / JCM 12355 / NBRC 100426 / IFM 10032)</name>
    <dbReference type="NCBI Taxonomy" id="1108044"/>
    <lineage>
        <taxon>Bacteria</taxon>
        <taxon>Bacillati</taxon>
        <taxon>Actinomycetota</taxon>
        <taxon>Actinomycetes</taxon>
        <taxon>Mycobacteriales</taxon>
        <taxon>Gordoniaceae</taxon>
        <taxon>Gordonia</taxon>
    </lineage>
</organism>
<evidence type="ECO:0000313" key="3">
    <source>
        <dbReference type="EMBL" id="GAB36030.1"/>
    </source>
</evidence>
<feature type="compositionally biased region" description="Low complexity" evidence="1">
    <location>
        <begin position="20"/>
        <end position="41"/>
    </location>
</feature>
<dbReference type="AlphaFoldDB" id="H5TRC2"/>
<name>H5TRC2_GORO1</name>
<feature type="transmembrane region" description="Helical" evidence="2">
    <location>
        <begin position="186"/>
        <end position="212"/>
    </location>
</feature>
<keyword evidence="2" id="KW-0472">Membrane</keyword>
<protein>
    <submittedName>
        <fullName evidence="3">Uncharacterized protein</fullName>
    </submittedName>
</protein>